<name>A0A177ATL8_9BILA</name>
<keyword evidence="1" id="KW-0687">Ribonucleoprotein</keyword>
<dbReference type="PANTHER" id="PTHR14165:SF3">
    <property type="entry name" value="MAJOR VAULT PROTEIN"/>
    <property type="match status" value="1"/>
</dbReference>
<dbReference type="GO" id="GO:1990904">
    <property type="term" value="C:ribonucleoprotein complex"/>
    <property type="evidence" value="ECO:0007669"/>
    <property type="project" value="UniProtKB-UniRule"/>
</dbReference>
<feature type="repeat" description="MVP" evidence="1">
    <location>
        <begin position="220"/>
        <end position="274"/>
    </location>
</feature>
<dbReference type="InterPro" id="IPR043023">
    <property type="entry name" value="MVP_rep_sf"/>
</dbReference>
<dbReference type="Gene3D" id="2.30.30.620">
    <property type="match status" value="1"/>
</dbReference>
<dbReference type="InterPro" id="IPR041139">
    <property type="entry name" value="MVP_rep_dom"/>
</dbReference>
<dbReference type="GO" id="GO:0005634">
    <property type="term" value="C:nucleus"/>
    <property type="evidence" value="ECO:0007669"/>
    <property type="project" value="TreeGrafter"/>
</dbReference>
<dbReference type="InterPro" id="IPR043179">
    <property type="entry name" value="Vault_2_sf"/>
</dbReference>
<evidence type="ECO:0000313" key="6">
    <source>
        <dbReference type="EMBL" id="OAF65170.1"/>
    </source>
</evidence>
<evidence type="ECO:0000313" key="7">
    <source>
        <dbReference type="Proteomes" id="UP000078046"/>
    </source>
</evidence>
<evidence type="ECO:0000259" key="4">
    <source>
        <dbReference type="Pfam" id="PF17794"/>
    </source>
</evidence>
<dbReference type="Pfam" id="PF17796">
    <property type="entry name" value="Vault_4"/>
    <property type="match status" value="1"/>
</dbReference>
<organism evidence="6 7">
    <name type="scientific">Intoshia linei</name>
    <dbReference type="NCBI Taxonomy" id="1819745"/>
    <lineage>
        <taxon>Eukaryota</taxon>
        <taxon>Metazoa</taxon>
        <taxon>Spiralia</taxon>
        <taxon>Lophotrochozoa</taxon>
        <taxon>Mesozoa</taxon>
        <taxon>Orthonectida</taxon>
        <taxon>Rhopaluridae</taxon>
        <taxon>Intoshia</taxon>
    </lineage>
</organism>
<dbReference type="Gene3D" id="2.30.30.570">
    <property type="match status" value="1"/>
</dbReference>
<feature type="domain" description="Major vault protein repeat" evidence="3">
    <location>
        <begin position="323"/>
        <end position="362"/>
    </location>
</feature>
<dbReference type="Proteomes" id="UP000078046">
    <property type="component" value="Unassembled WGS sequence"/>
</dbReference>
<evidence type="ECO:0008006" key="8">
    <source>
        <dbReference type="Google" id="ProtNLM"/>
    </source>
</evidence>
<dbReference type="InterPro" id="IPR041136">
    <property type="entry name" value="Vault_4"/>
</dbReference>
<feature type="repeat" description="MVP" evidence="1">
    <location>
        <begin position="53"/>
        <end position="112"/>
    </location>
</feature>
<comment type="subcellular location">
    <subcellularLocation>
        <location evidence="1">Cytoplasm</location>
    </subcellularLocation>
</comment>
<feature type="repeat" description="MVP" evidence="1">
    <location>
        <begin position="325"/>
        <end position="377"/>
    </location>
</feature>
<accession>A0A177ATL8</accession>
<proteinExistence type="predicted"/>
<evidence type="ECO:0000256" key="2">
    <source>
        <dbReference type="SAM" id="MobiDB-lite"/>
    </source>
</evidence>
<dbReference type="EMBL" id="LWCA01001413">
    <property type="protein sequence ID" value="OAF65170.1"/>
    <property type="molecule type" value="Genomic_DNA"/>
</dbReference>
<evidence type="ECO:0000259" key="5">
    <source>
        <dbReference type="Pfam" id="PF17796"/>
    </source>
</evidence>
<sequence length="523" mass="60456">MLQTKNLYTNTYIYIKNINTRIITVITGPQKYTLKNDEIEFGKVERYVVIPKNHYCILENPILINKNEIVMNNNGMPKLQYGKRVILFHQEPFALYPGEKLIQEVTPMHYIKRNTILRLKVLMEYVDGDKLMKPGNEFYLSGPQLYVPKIELKFVEILKCITIKNAGAAHFKALNDVDDDGFGKSRIKGEEWMILGPNKFYPHRDILYLYTTTPIEIFRNNHFLFIQCTSNFEDMFGIARVAGDQWVVSSEDTLLYYKSNNETILETVNPKYLDIDQYLNVTIMEKNKDAEFSKPKLERIIGPCYYHWSIGSTVGPQEKMVLLKRYEAVKVIASKDIIDEDKVERKAGEKWLVKGPRLYMPPLYVKVVDKCETHVLSVDKGIYVKNCDTGLVKLVSNQCYMLKENEELWTKLISSKIDKKLSNLKRTTENVLEKLRRFETEEIDSMEANELLKTKKITNVTNMKQSNTETPQIPLPSIFTTNKSINGNGVDQKDRVTFGQRAIRENPTPGPPKTSSFGSTFNS</sequence>
<feature type="non-terminal residue" evidence="6">
    <location>
        <position position="523"/>
    </location>
</feature>
<dbReference type="AlphaFoldDB" id="A0A177ATL8"/>
<dbReference type="InterPro" id="IPR041134">
    <property type="entry name" value="Vault_2"/>
</dbReference>
<keyword evidence="1" id="KW-0963">Cytoplasm</keyword>
<reference evidence="6 7" key="1">
    <citation type="submission" date="2016-04" db="EMBL/GenBank/DDBJ databases">
        <title>The genome of Intoshia linei affirms orthonectids as highly simplified spiralians.</title>
        <authorList>
            <person name="Mikhailov K.V."/>
            <person name="Slusarev G.S."/>
            <person name="Nikitin M.A."/>
            <person name="Logacheva M.D."/>
            <person name="Penin A."/>
            <person name="Aleoshin V."/>
            <person name="Panchin Y.V."/>
        </authorList>
    </citation>
    <scope>NUCLEOTIDE SEQUENCE [LARGE SCALE GENOMIC DNA]</scope>
    <source>
        <strain evidence="6">Intl2013</strain>
        <tissue evidence="6">Whole animal</tissue>
    </source>
</reference>
<gene>
    <name evidence="6" type="ORF">A3Q56_07120</name>
</gene>
<dbReference type="Pfam" id="PF01505">
    <property type="entry name" value="Vault"/>
    <property type="match status" value="1"/>
</dbReference>
<keyword evidence="7" id="KW-1185">Reference proteome</keyword>
<dbReference type="InterPro" id="IPR039059">
    <property type="entry name" value="MVP"/>
</dbReference>
<feature type="domain" description="Major vault protein repeat" evidence="5">
    <location>
        <begin position="379"/>
        <end position="423"/>
    </location>
</feature>
<evidence type="ECO:0000259" key="3">
    <source>
        <dbReference type="Pfam" id="PF01505"/>
    </source>
</evidence>
<dbReference type="PROSITE" id="PS51224">
    <property type="entry name" value="MVP"/>
    <property type="match status" value="3"/>
</dbReference>
<dbReference type="Gene3D" id="2.30.30.550">
    <property type="entry name" value="Major Vault Protein repeat"/>
    <property type="match status" value="3"/>
</dbReference>
<dbReference type="PANTHER" id="PTHR14165">
    <property type="entry name" value="MAJOR VAULT PROTEIN"/>
    <property type="match status" value="1"/>
</dbReference>
<evidence type="ECO:0000256" key="1">
    <source>
        <dbReference type="PROSITE-ProRule" id="PRU00571"/>
    </source>
</evidence>
<dbReference type="Pfam" id="PF17794">
    <property type="entry name" value="Vault_2"/>
    <property type="match status" value="1"/>
</dbReference>
<dbReference type="Gene3D" id="2.30.30.560">
    <property type="match status" value="1"/>
</dbReference>
<feature type="region of interest" description="Disordered" evidence="2">
    <location>
        <begin position="501"/>
        <end position="523"/>
    </location>
</feature>
<feature type="compositionally biased region" description="Polar residues" evidence="2">
    <location>
        <begin position="513"/>
        <end position="523"/>
    </location>
</feature>
<dbReference type="InterPro" id="IPR002499">
    <property type="entry name" value="Vault_N"/>
</dbReference>
<comment type="caution">
    <text evidence="6">The sequence shown here is derived from an EMBL/GenBank/DDBJ whole genome shotgun (WGS) entry which is preliminary data.</text>
</comment>
<dbReference type="GO" id="GO:0005737">
    <property type="term" value="C:cytoplasm"/>
    <property type="evidence" value="ECO:0007669"/>
    <property type="project" value="UniProtKB-SubCell"/>
</dbReference>
<protein>
    <recommendedName>
        <fullName evidence="8">Major vault protein</fullName>
    </recommendedName>
</protein>
<dbReference type="OrthoDB" id="6125719at2759"/>
<feature type="domain" description="Major vault protein repeat" evidence="4">
    <location>
        <begin position="48"/>
        <end position="105"/>
    </location>
</feature>